<dbReference type="InterPro" id="IPR050781">
    <property type="entry name" value="CWC22_splicing_factor"/>
</dbReference>
<feature type="coiled-coil region" evidence="4">
    <location>
        <begin position="50"/>
        <end position="77"/>
    </location>
</feature>
<feature type="region of interest" description="Disordered" evidence="5">
    <location>
        <begin position="1"/>
        <end position="33"/>
    </location>
</feature>
<dbReference type="SUPFAM" id="SSF48371">
    <property type="entry name" value="ARM repeat"/>
    <property type="match status" value="1"/>
</dbReference>
<dbReference type="Proteomes" id="UP000054359">
    <property type="component" value="Unassembled WGS sequence"/>
</dbReference>
<feature type="non-terminal residue" evidence="7">
    <location>
        <position position="1"/>
    </location>
</feature>
<name>A0A087T236_STEMI</name>
<reference evidence="7 8" key="1">
    <citation type="submission" date="2013-11" db="EMBL/GenBank/DDBJ databases">
        <title>Genome sequencing of Stegodyphus mimosarum.</title>
        <authorList>
            <person name="Bechsgaard J."/>
        </authorList>
    </citation>
    <scope>NUCLEOTIDE SEQUENCE [LARGE SCALE GENOMIC DNA]</scope>
</reference>
<evidence type="ECO:0000313" key="7">
    <source>
        <dbReference type="EMBL" id="KFM59175.1"/>
    </source>
</evidence>
<dbReference type="OrthoDB" id="10260961at2759"/>
<feature type="domain" description="MI" evidence="6">
    <location>
        <begin position="568"/>
        <end position="684"/>
    </location>
</feature>
<organism evidence="7 8">
    <name type="scientific">Stegodyphus mimosarum</name>
    <name type="common">African social velvet spider</name>
    <dbReference type="NCBI Taxonomy" id="407821"/>
    <lineage>
        <taxon>Eukaryota</taxon>
        <taxon>Metazoa</taxon>
        <taxon>Ecdysozoa</taxon>
        <taxon>Arthropoda</taxon>
        <taxon>Chelicerata</taxon>
        <taxon>Arachnida</taxon>
        <taxon>Araneae</taxon>
        <taxon>Araneomorphae</taxon>
        <taxon>Entelegynae</taxon>
        <taxon>Eresoidea</taxon>
        <taxon>Eresidae</taxon>
        <taxon>Stegodyphus</taxon>
    </lineage>
</organism>
<dbReference type="PANTHER" id="PTHR18034:SF4">
    <property type="entry name" value="NUCLEOLAR MIF4G DOMAIN-CONTAINING PROTEIN 1"/>
    <property type="match status" value="1"/>
</dbReference>
<evidence type="ECO:0000313" key="8">
    <source>
        <dbReference type="Proteomes" id="UP000054359"/>
    </source>
</evidence>
<dbReference type="GO" id="GO:0005730">
    <property type="term" value="C:nucleolus"/>
    <property type="evidence" value="ECO:0007669"/>
    <property type="project" value="UniProtKB-SubCell"/>
</dbReference>
<proteinExistence type="inferred from homology"/>
<feature type="compositionally biased region" description="Basic and acidic residues" evidence="5">
    <location>
        <begin position="159"/>
        <end position="187"/>
    </location>
</feature>
<accession>A0A087T236</accession>
<evidence type="ECO:0000256" key="1">
    <source>
        <dbReference type="ARBA" id="ARBA00004604"/>
    </source>
</evidence>
<dbReference type="InterPro" id="IPR003891">
    <property type="entry name" value="Initiation_fac_eIF4g_MI"/>
</dbReference>
<dbReference type="STRING" id="407821.A0A087T236"/>
<dbReference type="Gene3D" id="1.25.40.180">
    <property type="match status" value="1"/>
</dbReference>
<dbReference type="PROSITE" id="PS51366">
    <property type="entry name" value="MI"/>
    <property type="match status" value="1"/>
</dbReference>
<feature type="compositionally biased region" description="Basic and acidic residues" evidence="5">
    <location>
        <begin position="12"/>
        <end position="24"/>
    </location>
</feature>
<sequence>NMHKQDVKKRGKGAEKRHERKSVSDESVAESDSLTVMLAKSSKEFKDMRKKRLKEANEEEDKTIRRLEKLLKLNKKKKKCLGDPCLDYLLEALDVKDERNNLSDCSEELEDLGAVKSDDLPLSSKRKAKKHSMLPTSKKTRTLIDIKNAKGRKMNSATEMKKGKGEKKVKISRNEDTERRSFTKDLESDYLSESENNCSDDSEDKEEDKKDSDNKKNSANLSRKKSKVWEDIYGRLRDESGNIIKHTEDTSAPDKSMNENAYSSEKRNEDYMRIKRQLKGLLNKLSESNMKPICNQIEDMYMKNSRNDMNETLFSLISELVLSPVLVQPRFIIEKAMLVALLHANIGSEVGAFFLQHLVQKLRKLFQCSGNYGEEQECNNVLLFLSHLYVFKITHANLIFDIFHQLVESFQSKDIELIQLLLKNIGFVLRKDNPLRLKEIILSIQAKAAAINKDDNDSRVRYMLETLTAIRNNNMYKIPDYDPSIIEHSKKYLKGIIRKGCSIQELAISYEDLLKADERGRWWIVGSAWSERDVPDDKTEHDQTSILPKTHVSEKILELAQRHHMNTEVRKSIFCIIMTAEDYMDAFEKLLKLNLKEQQEQEIINVIIHCALQEKTYNPYYAFLLGKFCNFARKHQICLQFSLWDRFKEISKMKFYQLNNLAHLLSHLFTTGALPISVLKVIHFAEMDKTLIRFFRQILLAILLHDSEEICTKVFERIAPAKNLNLLREGLKLFMHYFLLKNQAKYEPEVAQKLQERVRLAEDALNSAKH</sequence>
<dbReference type="Pfam" id="PF02847">
    <property type="entry name" value="MA3"/>
    <property type="match status" value="1"/>
</dbReference>
<comment type="similarity">
    <text evidence="2">Belongs to the CWC22 family.</text>
</comment>
<dbReference type="AlphaFoldDB" id="A0A087T236"/>
<evidence type="ECO:0000256" key="4">
    <source>
        <dbReference type="SAM" id="Coils"/>
    </source>
</evidence>
<feature type="non-terminal residue" evidence="7">
    <location>
        <position position="770"/>
    </location>
</feature>
<protein>
    <submittedName>
        <fullName evidence="7">Nucleolar MIF4G domain-containing protein 1</fullName>
    </submittedName>
</protein>
<dbReference type="InterPro" id="IPR016024">
    <property type="entry name" value="ARM-type_fold"/>
</dbReference>
<dbReference type="OMA" id="FMVDILN"/>
<evidence type="ECO:0000256" key="5">
    <source>
        <dbReference type="SAM" id="MobiDB-lite"/>
    </source>
</evidence>
<dbReference type="FunFam" id="1.25.40.180:FF:000032">
    <property type="entry name" value="Nucleolar MIF4G domain-containing protein 1"/>
    <property type="match status" value="1"/>
</dbReference>
<evidence type="ECO:0000256" key="3">
    <source>
        <dbReference type="ARBA" id="ARBA00023242"/>
    </source>
</evidence>
<feature type="region of interest" description="Disordered" evidence="5">
    <location>
        <begin position="246"/>
        <end position="266"/>
    </location>
</feature>
<dbReference type="SMART" id="SM00543">
    <property type="entry name" value="MIF4G"/>
    <property type="match status" value="1"/>
</dbReference>
<dbReference type="Pfam" id="PF02854">
    <property type="entry name" value="MIF4G"/>
    <property type="match status" value="1"/>
</dbReference>
<feature type="compositionally biased region" description="Basic and acidic residues" evidence="5">
    <location>
        <begin position="207"/>
        <end position="216"/>
    </location>
</feature>
<dbReference type="InterPro" id="IPR003890">
    <property type="entry name" value="MIF4G-like_typ-3"/>
</dbReference>
<feature type="region of interest" description="Disordered" evidence="5">
    <location>
        <begin position="104"/>
        <end position="223"/>
    </location>
</feature>
<evidence type="ECO:0000256" key="2">
    <source>
        <dbReference type="ARBA" id="ARBA00006856"/>
    </source>
</evidence>
<feature type="compositionally biased region" description="Basic residues" evidence="5">
    <location>
        <begin position="1"/>
        <end position="11"/>
    </location>
</feature>
<dbReference type="GO" id="GO:0003723">
    <property type="term" value="F:RNA binding"/>
    <property type="evidence" value="ECO:0007669"/>
    <property type="project" value="InterPro"/>
</dbReference>
<gene>
    <name evidence="7" type="ORF">X975_12398</name>
</gene>
<keyword evidence="3" id="KW-0539">Nucleus</keyword>
<dbReference type="PANTHER" id="PTHR18034">
    <property type="entry name" value="CELL CYCLE CONTROL PROTEIN CWF22-RELATED"/>
    <property type="match status" value="1"/>
</dbReference>
<feature type="compositionally biased region" description="Acidic residues" evidence="5">
    <location>
        <begin position="188"/>
        <end position="206"/>
    </location>
</feature>
<keyword evidence="4" id="KW-0175">Coiled coil</keyword>
<dbReference type="EMBL" id="KK113036">
    <property type="protein sequence ID" value="KFM59175.1"/>
    <property type="molecule type" value="Genomic_DNA"/>
</dbReference>
<dbReference type="SMART" id="SM00544">
    <property type="entry name" value="MA3"/>
    <property type="match status" value="1"/>
</dbReference>
<keyword evidence="8" id="KW-1185">Reference proteome</keyword>
<dbReference type="GO" id="GO:0042274">
    <property type="term" value="P:ribosomal small subunit biogenesis"/>
    <property type="evidence" value="ECO:0007669"/>
    <property type="project" value="TreeGrafter"/>
</dbReference>
<comment type="subcellular location">
    <subcellularLocation>
        <location evidence="1">Nucleus</location>
        <location evidence="1">Nucleolus</location>
    </subcellularLocation>
</comment>
<evidence type="ECO:0000259" key="6">
    <source>
        <dbReference type="PROSITE" id="PS51366"/>
    </source>
</evidence>